<name>A0A3B0ZV98_9ZZZZ</name>
<reference evidence="1" key="1">
    <citation type="submission" date="2018-06" db="EMBL/GenBank/DDBJ databases">
        <authorList>
            <person name="Zhirakovskaya E."/>
        </authorList>
    </citation>
    <scope>NUCLEOTIDE SEQUENCE</scope>
</reference>
<proteinExistence type="predicted"/>
<evidence type="ECO:0000313" key="1">
    <source>
        <dbReference type="EMBL" id="VAW85374.1"/>
    </source>
</evidence>
<dbReference type="AlphaFoldDB" id="A0A3B0ZV98"/>
<dbReference type="EMBL" id="UOFO01000070">
    <property type="protein sequence ID" value="VAW85374.1"/>
    <property type="molecule type" value="Genomic_DNA"/>
</dbReference>
<dbReference type="SUPFAM" id="SSF103196">
    <property type="entry name" value="Roadblock/LC7 domain"/>
    <property type="match status" value="1"/>
</dbReference>
<accession>A0A3B0ZV98</accession>
<organism evidence="1">
    <name type="scientific">hydrothermal vent metagenome</name>
    <dbReference type="NCBI Taxonomy" id="652676"/>
    <lineage>
        <taxon>unclassified sequences</taxon>
        <taxon>metagenomes</taxon>
        <taxon>ecological metagenomes</taxon>
    </lineage>
</organism>
<sequence>MSGAEYNLMTEQDYILPTPAGAYYAASANSDDPSRRLLFSLISQDAAQLLNKNQLHLWTEKEKEQDALEILYRLQQLGWITTCSEKKEAPSGSLQEALPEIIKALSGSARALLSDQEGLYLSTCGFSHETAEELSALSADIASLHARHSGLLHRNLGLSSAAWSIVDASANGHMGFWPLHIGHQRFVLVIAGIPQFNRAAYLDLVWLLNKRYANN</sequence>
<protein>
    <recommendedName>
        <fullName evidence="2">Roadblock/LAMTOR2 domain-containing protein</fullName>
    </recommendedName>
</protein>
<evidence type="ECO:0008006" key="2">
    <source>
        <dbReference type="Google" id="ProtNLM"/>
    </source>
</evidence>
<gene>
    <name evidence="1" type="ORF">MNBD_GAMMA16-1658</name>
</gene>